<proteinExistence type="predicted"/>
<evidence type="ECO:0000313" key="3">
    <source>
        <dbReference type="Proteomes" id="UP000037939"/>
    </source>
</evidence>
<dbReference type="InterPro" id="IPR006427">
    <property type="entry name" value="Portal_HK97"/>
</dbReference>
<dbReference type="Pfam" id="PF04860">
    <property type="entry name" value="Phage_portal"/>
    <property type="match status" value="1"/>
</dbReference>
<feature type="region of interest" description="Disordered" evidence="1">
    <location>
        <begin position="409"/>
        <end position="437"/>
    </location>
</feature>
<dbReference type="PATRIC" id="fig|857265.3.peg.2264"/>
<dbReference type="Proteomes" id="UP000037939">
    <property type="component" value="Unassembled WGS sequence"/>
</dbReference>
<protein>
    <submittedName>
        <fullName evidence="2">Phage portal protein</fullName>
    </submittedName>
</protein>
<dbReference type="Gene3D" id="1.20.1270.210">
    <property type="match status" value="1"/>
</dbReference>
<evidence type="ECO:0000313" key="2">
    <source>
        <dbReference type="EMBL" id="KPC53018.1"/>
    </source>
</evidence>
<dbReference type="Gene3D" id="3.40.140.120">
    <property type="match status" value="1"/>
</dbReference>
<organism evidence="2 3">
    <name type="scientific">Amantichitinum ursilacus</name>
    <dbReference type="NCBI Taxonomy" id="857265"/>
    <lineage>
        <taxon>Bacteria</taxon>
        <taxon>Pseudomonadati</taxon>
        <taxon>Pseudomonadota</taxon>
        <taxon>Betaproteobacteria</taxon>
        <taxon>Neisseriales</taxon>
        <taxon>Chitinibacteraceae</taxon>
        <taxon>Amantichitinum</taxon>
    </lineage>
</organism>
<sequence>MTQATWYDTQRVSQPGSVVLAKWNAERQAVKNEAARSISTATAGSEVHEWLTGGAHQYVAGVPVNEKTAMRVSAVYAAVSLIGGAVSNMPLDIYRGVGDDAVKANQDSKLFWLFNEELSPAWSAPVAWEFSMSSLMLHGDSMWRILRASPVSPDIVGFEPWNPLAVWVQRVRGRLVYTMVDPDGQVFVLDQDDVLHVPGVGFDGLRGMSPIRHAALRSAVGVAHAADGFAASFFSNGARPDFALTTDGKLSDEAVKILRDTWEQRHSGTHNAHKPAVLTGGLKVQQLTMTSQDAQLLDTRKFQIEDIARIYGVPPHMIGSMDKTSAWGTGIEQLSISFVRYTLMRHLVKFQAEINRKCFRTGRYSARFDAWGLEKGDLSSLFTSLRVAVGRAGEPGLITINEARAKAGMPKVPGGDKLFDGGKGNASTDAPDGAQQK</sequence>
<gene>
    <name evidence="2" type="ORF">WG78_11025</name>
</gene>
<name>A0A0N0XK77_9NEIS</name>
<accession>A0A0N0XK77</accession>
<dbReference type="RefSeq" id="WP_053937857.1">
    <property type="nucleotide sequence ID" value="NZ_LAQT01000008.1"/>
</dbReference>
<evidence type="ECO:0000256" key="1">
    <source>
        <dbReference type="SAM" id="MobiDB-lite"/>
    </source>
</evidence>
<dbReference type="EMBL" id="LAQT01000008">
    <property type="protein sequence ID" value="KPC53018.1"/>
    <property type="molecule type" value="Genomic_DNA"/>
</dbReference>
<dbReference type="STRING" id="857265.WG78_11025"/>
<dbReference type="NCBIfam" id="TIGR01537">
    <property type="entry name" value="portal_HK97"/>
    <property type="match status" value="1"/>
</dbReference>
<dbReference type="OrthoDB" id="9765386at2"/>
<dbReference type="InterPro" id="IPR006944">
    <property type="entry name" value="Phage/GTA_portal"/>
</dbReference>
<dbReference type="Gene3D" id="3.30.1120.70">
    <property type="match status" value="1"/>
</dbReference>
<keyword evidence="3" id="KW-1185">Reference proteome</keyword>
<reference evidence="2 3" key="1">
    <citation type="submission" date="2015-07" db="EMBL/GenBank/DDBJ databases">
        <title>Draft genome sequence of the Amantichitinum ursilacus IGB-41, a new chitin-degrading bacterium.</title>
        <authorList>
            <person name="Kirstahler P."/>
            <person name="Guenther M."/>
            <person name="Grumaz C."/>
            <person name="Rupp S."/>
            <person name="Zibek S."/>
            <person name="Sohn K."/>
        </authorList>
    </citation>
    <scope>NUCLEOTIDE SEQUENCE [LARGE SCALE GENOMIC DNA]</scope>
    <source>
        <strain evidence="2 3">IGB-41</strain>
    </source>
</reference>
<dbReference type="AlphaFoldDB" id="A0A0N0XK77"/>
<comment type="caution">
    <text evidence="2">The sequence shown here is derived from an EMBL/GenBank/DDBJ whole genome shotgun (WGS) entry which is preliminary data.</text>
</comment>